<keyword evidence="1" id="KW-1133">Transmembrane helix</keyword>
<reference evidence="2 3" key="1">
    <citation type="submission" date="2018-01" db="EMBL/GenBank/DDBJ databases">
        <title>Genomic Encyclopedia of Type Strains, Phase III (KMG-III): the genomes of soil and plant-associated and newly described type strains.</title>
        <authorList>
            <person name="Whitman W."/>
        </authorList>
    </citation>
    <scope>NUCLEOTIDE SEQUENCE [LARGE SCALE GENOMIC DNA]</scope>
    <source>
        <strain evidence="2 3">JCM 18070</strain>
    </source>
</reference>
<evidence type="ECO:0000313" key="2">
    <source>
        <dbReference type="EMBL" id="POR51659.1"/>
    </source>
</evidence>
<dbReference type="RefSeq" id="WP_103704898.1">
    <property type="nucleotide sequence ID" value="NZ_PQGA01000006.1"/>
</dbReference>
<dbReference type="Proteomes" id="UP000237381">
    <property type="component" value="Unassembled WGS sequence"/>
</dbReference>
<dbReference type="OrthoDB" id="5506465at2"/>
<protein>
    <submittedName>
        <fullName evidence="2">Uncharacterized protein</fullName>
    </submittedName>
</protein>
<keyword evidence="1" id="KW-0812">Transmembrane</keyword>
<gene>
    <name evidence="2" type="ORF">B0G62_106193</name>
</gene>
<feature type="transmembrane region" description="Helical" evidence="1">
    <location>
        <begin position="54"/>
        <end position="80"/>
    </location>
</feature>
<evidence type="ECO:0000313" key="3">
    <source>
        <dbReference type="Proteomes" id="UP000237381"/>
    </source>
</evidence>
<keyword evidence="1" id="KW-0472">Membrane</keyword>
<feature type="transmembrane region" description="Helical" evidence="1">
    <location>
        <begin position="143"/>
        <end position="161"/>
    </location>
</feature>
<evidence type="ECO:0000256" key="1">
    <source>
        <dbReference type="SAM" id="Phobius"/>
    </source>
</evidence>
<sequence>MSEARNGLGEGFVPMPSLGEIKRLAPGSGMLRWAHHPHCERHDHHLVRPFGRPLCLGCTCVALGAPLGIGAACAIEWQIGWQSWSMAQWVVFHLLLLVPTALQPLLQAKRFKMIARTLLGFASGSYLVSGLFCVSYFAPVWLFKAAVVFAFGAMLKLLLAWRNRRTADPCSNCPLGMFPTCEWNLPRLLAANAHDAVLGQIPISAIHGSTVIGVHAADAPANRPTP</sequence>
<dbReference type="AlphaFoldDB" id="A0A2S4MAM1"/>
<keyword evidence="3" id="KW-1185">Reference proteome</keyword>
<comment type="caution">
    <text evidence="2">The sequence shown here is derived from an EMBL/GenBank/DDBJ whole genome shotgun (WGS) entry which is preliminary data.</text>
</comment>
<feature type="transmembrane region" description="Helical" evidence="1">
    <location>
        <begin position="118"/>
        <end position="137"/>
    </location>
</feature>
<dbReference type="EMBL" id="PQGA01000006">
    <property type="protein sequence ID" value="POR51659.1"/>
    <property type="molecule type" value="Genomic_DNA"/>
</dbReference>
<accession>A0A2S4MAM1</accession>
<organism evidence="2 3">
    <name type="scientific">Paraburkholderia eburnea</name>
    <dbReference type="NCBI Taxonomy" id="1189126"/>
    <lineage>
        <taxon>Bacteria</taxon>
        <taxon>Pseudomonadati</taxon>
        <taxon>Pseudomonadota</taxon>
        <taxon>Betaproteobacteria</taxon>
        <taxon>Burkholderiales</taxon>
        <taxon>Burkholderiaceae</taxon>
        <taxon>Paraburkholderia</taxon>
    </lineage>
</organism>
<feature type="transmembrane region" description="Helical" evidence="1">
    <location>
        <begin position="86"/>
        <end position="106"/>
    </location>
</feature>
<name>A0A2S4MAM1_9BURK</name>
<proteinExistence type="predicted"/>